<proteinExistence type="predicted"/>
<dbReference type="InterPro" id="IPR007038">
    <property type="entry name" value="HupE_UreJ"/>
</dbReference>
<feature type="transmembrane region" description="Helical" evidence="1">
    <location>
        <begin position="87"/>
        <end position="106"/>
    </location>
</feature>
<feature type="transmembrane region" description="Helical" evidence="1">
    <location>
        <begin position="63"/>
        <end position="81"/>
    </location>
</feature>
<protein>
    <recommendedName>
        <fullName evidence="4">HupE / UreJ protein</fullName>
    </recommendedName>
</protein>
<keyword evidence="1" id="KW-0472">Membrane</keyword>
<evidence type="ECO:0000256" key="1">
    <source>
        <dbReference type="SAM" id="Phobius"/>
    </source>
</evidence>
<feature type="transmembrane region" description="Helical" evidence="1">
    <location>
        <begin position="173"/>
        <end position="193"/>
    </location>
</feature>
<reference evidence="2 3" key="1">
    <citation type="submission" date="2018-07" db="EMBL/GenBank/DDBJ databases">
        <title>Halioglobus sp. genome submission.</title>
        <authorList>
            <person name="Ye M.-Q."/>
            <person name="Du Z.-J."/>
        </authorList>
    </citation>
    <scope>NUCLEOTIDE SEQUENCE [LARGE SCALE GENOMIC DNA]</scope>
    <source>
        <strain evidence="2 3">U0301</strain>
    </source>
</reference>
<comment type="caution">
    <text evidence="2">The sequence shown here is derived from an EMBL/GenBank/DDBJ whole genome shotgun (WGS) entry which is preliminary data.</text>
</comment>
<accession>A0A3L7E3T4</accession>
<evidence type="ECO:0000313" key="2">
    <source>
        <dbReference type="EMBL" id="RLQ23071.1"/>
    </source>
</evidence>
<dbReference type="RefSeq" id="WP_117952839.1">
    <property type="nucleotide sequence ID" value="NZ_QRAN01000003.1"/>
</dbReference>
<keyword evidence="1" id="KW-0812">Transmembrane</keyword>
<dbReference type="EMBL" id="QRAN01000003">
    <property type="protein sequence ID" value="RLQ23071.1"/>
    <property type="molecule type" value="Genomic_DNA"/>
</dbReference>
<feature type="transmembrane region" description="Helical" evidence="1">
    <location>
        <begin position="139"/>
        <end position="161"/>
    </location>
</feature>
<organism evidence="2 3">
    <name type="scientific">Seongchinamella sediminis</name>
    <dbReference type="NCBI Taxonomy" id="2283635"/>
    <lineage>
        <taxon>Bacteria</taxon>
        <taxon>Pseudomonadati</taxon>
        <taxon>Pseudomonadota</taxon>
        <taxon>Gammaproteobacteria</taxon>
        <taxon>Cellvibrionales</taxon>
        <taxon>Halieaceae</taxon>
        <taxon>Seongchinamella</taxon>
    </lineage>
</organism>
<keyword evidence="1" id="KW-1133">Transmembrane helix</keyword>
<feature type="transmembrane region" description="Helical" evidence="1">
    <location>
        <begin position="113"/>
        <end position="133"/>
    </location>
</feature>
<dbReference type="OrthoDB" id="5738724at2"/>
<name>A0A3L7E3T4_9GAMM</name>
<evidence type="ECO:0008006" key="4">
    <source>
        <dbReference type="Google" id="ProtNLM"/>
    </source>
</evidence>
<gene>
    <name evidence="2" type="ORF">DWB85_03585</name>
</gene>
<sequence>MRQRFLAPLLLLAPGTVLAHSPMPGIGQFYGGLLHPLLVPAHLLPLVALGLLVGQRGLAAMRVAYSGFALALLVGLIIAGLKPTAPAGAETALLLLAACCGLATALRIPLPRILLAAVAALTALVIGADSGVADLNRQQTFFAMFGAGIGACLLLLVVAGLAELPRRHWQQILVRVLGSWCAASAVIVLALALR</sequence>
<dbReference type="Proteomes" id="UP000265509">
    <property type="component" value="Unassembled WGS sequence"/>
</dbReference>
<evidence type="ECO:0000313" key="3">
    <source>
        <dbReference type="Proteomes" id="UP000265509"/>
    </source>
</evidence>
<feature type="transmembrane region" description="Helical" evidence="1">
    <location>
        <begin position="29"/>
        <end position="51"/>
    </location>
</feature>
<dbReference type="Pfam" id="PF04955">
    <property type="entry name" value="HupE_UreJ"/>
    <property type="match status" value="1"/>
</dbReference>
<keyword evidence="3" id="KW-1185">Reference proteome</keyword>
<dbReference type="AlphaFoldDB" id="A0A3L7E3T4"/>